<evidence type="ECO:0000256" key="2">
    <source>
        <dbReference type="ARBA" id="ARBA00022801"/>
    </source>
</evidence>
<dbReference type="GO" id="GO:0017110">
    <property type="term" value="F:nucleoside diphosphate phosphatase activity"/>
    <property type="evidence" value="ECO:0007669"/>
    <property type="project" value="TreeGrafter"/>
</dbReference>
<dbReference type="GO" id="GO:0005524">
    <property type="term" value="F:ATP binding"/>
    <property type="evidence" value="ECO:0007669"/>
    <property type="project" value="UniProtKB-KW"/>
</dbReference>
<dbReference type="GO" id="GO:0016020">
    <property type="term" value="C:membrane"/>
    <property type="evidence" value="ECO:0007669"/>
    <property type="project" value="TreeGrafter"/>
</dbReference>
<keyword evidence="7" id="KW-1185">Reference proteome</keyword>
<dbReference type="InterPro" id="IPR000407">
    <property type="entry name" value="GDA1_CD39_NTPase"/>
</dbReference>
<comment type="similarity">
    <text evidence="1">Belongs to the GDA1/CD39 NTPase family.</text>
</comment>
<dbReference type="Proteomes" id="UP000825729">
    <property type="component" value="Unassembled WGS sequence"/>
</dbReference>
<accession>A0AAV7EQB7</accession>
<keyword evidence="5" id="KW-0472">Membrane</keyword>
<feature type="transmembrane region" description="Helical" evidence="5">
    <location>
        <begin position="510"/>
        <end position="537"/>
    </location>
</feature>
<dbReference type="PANTHER" id="PTHR11782:SF92">
    <property type="entry name" value="APYRASE 7"/>
    <property type="match status" value="1"/>
</dbReference>
<evidence type="ECO:0000256" key="4">
    <source>
        <dbReference type="PIRSR" id="PIRSR600407-2"/>
    </source>
</evidence>
<protein>
    <recommendedName>
        <fullName evidence="8">Apyrase 7</fullName>
    </recommendedName>
</protein>
<organism evidence="6 7">
    <name type="scientific">Aristolochia fimbriata</name>
    <name type="common">White veined hardy Dutchman's pipe vine</name>
    <dbReference type="NCBI Taxonomy" id="158543"/>
    <lineage>
        <taxon>Eukaryota</taxon>
        <taxon>Viridiplantae</taxon>
        <taxon>Streptophyta</taxon>
        <taxon>Embryophyta</taxon>
        <taxon>Tracheophyta</taxon>
        <taxon>Spermatophyta</taxon>
        <taxon>Magnoliopsida</taxon>
        <taxon>Magnoliidae</taxon>
        <taxon>Piperales</taxon>
        <taxon>Aristolochiaceae</taxon>
        <taxon>Aristolochia</taxon>
    </lineage>
</organism>
<proteinExistence type="inferred from homology"/>
<evidence type="ECO:0000256" key="1">
    <source>
        <dbReference type="ARBA" id="ARBA00009283"/>
    </source>
</evidence>
<dbReference type="Gene3D" id="3.30.420.40">
    <property type="match status" value="1"/>
</dbReference>
<evidence type="ECO:0000256" key="5">
    <source>
        <dbReference type="SAM" id="Phobius"/>
    </source>
</evidence>
<keyword evidence="4" id="KW-0067">ATP-binding</keyword>
<dbReference type="Pfam" id="PF01150">
    <property type="entry name" value="GDA1_CD39"/>
    <property type="match status" value="1"/>
</dbReference>
<name>A0AAV7EQB7_ARIFI</name>
<keyword evidence="2" id="KW-0378">Hydrolase</keyword>
<dbReference type="PANTHER" id="PTHR11782">
    <property type="entry name" value="ADENOSINE/GUANOSINE DIPHOSPHATASE"/>
    <property type="match status" value="1"/>
</dbReference>
<evidence type="ECO:0000256" key="3">
    <source>
        <dbReference type="PIRSR" id="PIRSR600407-1"/>
    </source>
</evidence>
<dbReference type="GO" id="GO:0009134">
    <property type="term" value="P:nucleoside diphosphate catabolic process"/>
    <property type="evidence" value="ECO:0007669"/>
    <property type="project" value="TreeGrafter"/>
</dbReference>
<keyword evidence="5" id="KW-1133">Transmembrane helix</keyword>
<evidence type="ECO:0000313" key="7">
    <source>
        <dbReference type="Proteomes" id="UP000825729"/>
    </source>
</evidence>
<feature type="binding site" evidence="4">
    <location>
        <begin position="232"/>
        <end position="236"/>
    </location>
    <ligand>
        <name>ATP</name>
        <dbReference type="ChEBI" id="CHEBI:30616"/>
    </ligand>
</feature>
<gene>
    <name evidence="6" type="ORF">H6P81_009782</name>
</gene>
<comment type="caution">
    <text evidence="6">The sequence shown here is derived from an EMBL/GenBank/DDBJ whole genome shotgun (WGS) entry which is preliminary data.</text>
</comment>
<dbReference type="Gene3D" id="3.30.420.150">
    <property type="entry name" value="Exopolyphosphatase. Domain 2"/>
    <property type="match status" value="1"/>
</dbReference>
<dbReference type="EMBL" id="JAINDJ010000004">
    <property type="protein sequence ID" value="KAG9449817.1"/>
    <property type="molecule type" value="Genomic_DNA"/>
</dbReference>
<keyword evidence="4" id="KW-0547">Nucleotide-binding</keyword>
<feature type="transmembrane region" description="Helical" evidence="5">
    <location>
        <begin position="20"/>
        <end position="44"/>
    </location>
</feature>
<dbReference type="AlphaFoldDB" id="A0AAV7EQB7"/>
<keyword evidence="5" id="KW-0812">Transmembrane</keyword>
<evidence type="ECO:0000313" key="6">
    <source>
        <dbReference type="EMBL" id="KAG9449817.1"/>
    </source>
</evidence>
<evidence type="ECO:0008006" key="8">
    <source>
        <dbReference type="Google" id="ProtNLM"/>
    </source>
</evidence>
<sequence length="573" mass="64346">MVFRPSPFSDIRLPYMDSRLCHCTPNISVLLLLVLLVAIIFVLANGPYKVSTLTHSSHFTVVVDCGSTGTRVSIYEWLTNNTSDRVLPTMLRSLPVPTSGAALQRDICQYHCMQTEPGLDKFVGNVSGINSALEPLLLWAEHQIPVEKHAKTSVFILATAGLRRLPAKDAEWVLKCAESILKRHHFTYQSSWVRVLTGKEESYYGWVALNYKMRRLKHSWTDSTLGVLDLGGSSLQVVMEVKQTREGEHFLPSKNGFVEHDLMAYSLPALGVNAAFERSIHILSKQKSFRVRMNDTIELRHPCLNSGFNQNYTCYGCQFIPSDTDRKNLYSQHINNKNNDSTLLHLVGDPNWQECKDIARAAAINSNSSDWLELVGDTNCRVPPLIGTDLLTQTTSSYIVSRFHALSGFFAVYSTLNLNPKVNLTEFLVRGEELCSRSWDNLRNIYKTQHHAEQSCFRMPYLVYLLEDALCLGDVEIVFGPGDVSWTLGAALVEDRHLWLGKSEDLADHFAMGMVAVISSPVLLFLLFLCLILIIYIGKAWHYVVALGPMSGKRGANPGISLPSFIHPKRQLN</sequence>
<reference evidence="6 7" key="1">
    <citation type="submission" date="2021-07" db="EMBL/GenBank/DDBJ databases">
        <title>The Aristolochia fimbriata genome: insights into angiosperm evolution, floral development and chemical biosynthesis.</title>
        <authorList>
            <person name="Jiao Y."/>
        </authorList>
    </citation>
    <scope>NUCLEOTIDE SEQUENCE [LARGE SCALE GENOMIC DNA]</scope>
    <source>
        <strain evidence="6">IBCAS-2021</strain>
        <tissue evidence="6">Leaf</tissue>
    </source>
</reference>
<feature type="active site" description="Proton acceptor" evidence="3">
    <location>
        <position position="201"/>
    </location>
</feature>